<gene>
    <name evidence="7" type="ORF">GCM10022216_34220</name>
</gene>
<evidence type="ECO:0000256" key="3">
    <source>
        <dbReference type="ARBA" id="ARBA00023157"/>
    </source>
</evidence>
<accession>A0ABP7Z5N7</accession>
<dbReference type="Gene3D" id="3.40.30.10">
    <property type="entry name" value="Glutaredoxin"/>
    <property type="match status" value="1"/>
</dbReference>
<feature type="signal peptide" evidence="5">
    <location>
        <begin position="1"/>
        <end position="20"/>
    </location>
</feature>
<dbReference type="InterPro" id="IPR050553">
    <property type="entry name" value="Thioredoxin_ResA/DsbE_sf"/>
</dbReference>
<organism evidence="7 8">
    <name type="scientific">Sphingobacterium kyonggiense</name>
    <dbReference type="NCBI Taxonomy" id="714075"/>
    <lineage>
        <taxon>Bacteria</taxon>
        <taxon>Pseudomonadati</taxon>
        <taxon>Bacteroidota</taxon>
        <taxon>Sphingobacteriia</taxon>
        <taxon>Sphingobacteriales</taxon>
        <taxon>Sphingobacteriaceae</taxon>
        <taxon>Sphingobacterium</taxon>
    </lineage>
</organism>
<name>A0ABP7Z5N7_9SPHI</name>
<evidence type="ECO:0000256" key="5">
    <source>
        <dbReference type="SAM" id="SignalP"/>
    </source>
</evidence>
<feature type="domain" description="Thioredoxin" evidence="6">
    <location>
        <begin position="244"/>
        <end position="372"/>
    </location>
</feature>
<evidence type="ECO:0000259" key="6">
    <source>
        <dbReference type="PROSITE" id="PS51352"/>
    </source>
</evidence>
<evidence type="ECO:0000256" key="1">
    <source>
        <dbReference type="ARBA" id="ARBA00004196"/>
    </source>
</evidence>
<protein>
    <recommendedName>
        <fullName evidence="6">Thioredoxin domain-containing protein</fullName>
    </recommendedName>
</protein>
<dbReference type="CDD" id="cd02966">
    <property type="entry name" value="TlpA_like_family"/>
    <property type="match status" value="1"/>
</dbReference>
<comment type="caution">
    <text evidence="7">The sequence shown here is derived from an EMBL/GenBank/DDBJ whole genome shotgun (WGS) entry which is preliminary data.</text>
</comment>
<evidence type="ECO:0000313" key="7">
    <source>
        <dbReference type="EMBL" id="GAA4147847.1"/>
    </source>
</evidence>
<dbReference type="PANTHER" id="PTHR42852">
    <property type="entry name" value="THIOL:DISULFIDE INTERCHANGE PROTEIN DSBE"/>
    <property type="match status" value="1"/>
</dbReference>
<dbReference type="PANTHER" id="PTHR42852:SF6">
    <property type="entry name" value="THIOL:DISULFIDE INTERCHANGE PROTEIN DSBE"/>
    <property type="match status" value="1"/>
</dbReference>
<dbReference type="PROSITE" id="PS51352">
    <property type="entry name" value="THIOREDOXIN_2"/>
    <property type="match status" value="1"/>
</dbReference>
<proteinExistence type="predicted"/>
<dbReference type="Pfam" id="PF08534">
    <property type="entry name" value="Redoxin"/>
    <property type="match status" value="1"/>
</dbReference>
<dbReference type="EMBL" id="BAAAZI010000015">
    <property type="protein sequence ID" value="GAA4147847.1"/>
    <property type="molecule type" value="Genomic_DNA"/>
</dbReference>
<evidence type="ECO:0000313" key="8">
    <source>
        <dbReference type="Proteomes" id="UP001500101"/>
    </source>
</evidence>
<dbReference type="SUPFAM" id="SSF52833">
    <property type="entry name" value="Thioredoxin-like"/>
    <property type="match status" value="1"/>
</dbReference>
<reference evidence="8" key="1">
    <citation type="journal article" date="2019" name="Int. J. Syst. Evol. Microbiol.">
        <title>The Global Catalogue of Microorganisms (GCM) 10K type strain sequencing project: providing services to taxonomists for standard genome sequencing and annotation.</title>
        <authorList>
            <consortium name="The Broad Institute Genomics Platform"/>
            <consortium name="The Broad Institute Genome Sequencing Center for Infectious Disease"/>
            <person name="Wu L."/>
            <person name="Ma J."/>
        </authorList>
    </citation>
    <scope>NUCLEOTIDE SEQUENCE [LARGE SCALE GENOMIC DNA]</scope>
    <source>
        <strain evidence="8">JCM 16704</strain>
    </source>
</reference>
<sequence length="372" mass="43035">MFRTLLFLIALLFSSSILYAQKAFSIIGTISPEVDLNGKTVHISFVNYSSQPEPKEDSVLIQNNSFRFEGEMKMQGVLTNLFIKGKDWKDFDQFLLMPGENELIIHPARYNSMNGNKMGVFSNIEPKNPDAFIYARSSRIFQIFPQEVEWTKKQLLKEGKAEKDINNQSLWQPIYKIVSMHQLPIVEQFPDRYVALYFLKYFAFSSLEKDPEKLERLFKKLSPELRDSPEGIELGAKIEAVKRIAKKDKPYDFTMADTSGRMVKLSDFRGKKVLLEFWASWCGPCIANLPFLRKYAEANPNIQILAISLDSNKEDWLKGIKVHNFNFAIHISELKRFDGEVSNLMFNINYIPRAILIDENGFIENANLKVRE</sequence>
<dbReference type="InterPro" id="IPR013740">
    <property type="entry name" value="Redoxin"/>
</dbReference>
<comment type="subcellular location">
    <subcellularLocation>
        <location evidence="1">Cell envelope</location>
    </subcellularLocation>
</comment>
<keyword evidence="5" id="KW-0732">Signal</keyword>
<evidence type="ECO:0000256" key="2">
    <source>
        <dbReference type="ARBA" id="ARBA00022748"/>
    </source>
</evidence>
<dbReference type="InterPro" id="IPR036249">
    <property type="entry name" value="Thioredoxin-like_sf"/>
</dbReference>
<keyword evidence="4" id="KW-0676">Redox-active center</keyword>
<keyword evidence="2" id="KW-0201">Cytochrome c-type biogenesis</keyword>
<dbReference type="Proteomes" id="UP001500101">
    <property type="component" value="Unassembled WGS sequence"/>
</dbReference>
<keyword evidence="8" id="KW-1185">Reference proteome</keyword>
<evidence type="ECO:0000256" key="4">
    <source>
        <dbReference type="ARBA" id="ARBA00023284"/>
    </source>
</evidence>
<keyword evidence="3" id="KW-1015">Disulfide bond</keyword>
<dbReference type="RefSeq" id="WP_344675952.1">
    <property type="nucleotide sequence ID" value="NZ_BAAAZI010000015.1"/>
</dbReference>
<feature type="chain" id="PRO_5045589350" description="Thioredoxin domain-containing protein" evidence="5">
    <location>
        <begin position="21"/>
        <end position="372"/>
    </location>
</feature>
<dbReference type="InterPro" id="IPR013766">
    <property type="entry name" value="Thioredoxin_domain"/>
</dbReference>